<dbReference type="AlphaFoldDB" id="A0A6C0IDQ5"/>
<reference evidence="1" key="1">
    <citation type="journal article" date="2020" name="Nature">
        <title>Giant virus diversity and host interactions through global metagenomics.</title>
        <authorList>
            <person name="Schulz F."/>
            <person name="Roux S."/>
            <person name="Paez-Espino D."/>
            <person name="Jungbluth S."/>
            <person name="Walsh D.A."/>
            <person name="Denef V.J."/>
            <person name="McMahon K.D."/>
            <person name="Konstantinidis K.T."/>
            <person name="Eloe-Fadrosh E.A."/>
            <person name="Kyrpides N.C."/>
            <person name="Woyke T."/>
        </authorList>
    </citation>
    <scope>NUCLEOTIDE SEQUENCE</scope>
    <source>
        <strain evidence="1">GVMAG-M-3300023184-68</strain>
    </source>
</reference>
<organism evidence="1">
    <name type="scientific">viral metagenome</name>
    <dbReference type="NCBI Taxonomy" id="1070528"/>
    <lineage>
        <taxon>unclassified sequences</taxon>
        <taxon>metagenomes</taxon>
        <taxon>organismal metagenomes</taxon>
    </lineage>
</organism>
<dbReference type="EMBL" id="MN740154">
    <property type="protein sequence ID" value="QHT90547.1"/>
    <property type="molecule type" value="Genomic_DNA"/>
</dbReference>
<evidence type="ECO:0000313" key="1">
    <source>
        <dbReference type="EMBL" id="QHT90547.1"/>
    </source>
</evidence>
<sequence length="32" mass="3414">MTIKNKINNAGKGASSLFTTNFEGDIVAGEVW</sequence>
<proteinExistence type="predicted"/>
<name>A0A6C0IDQ5_9ZZZZ</name>
<accession>A0A6C0IDQ5</accession>
<protein>
    <submittedName>
        <fullName evidence="1">Uncharacterized protein</fullName>
    </submittedName>
</protein>